<reference evidence="2 3" key="1">
    <citation type="journal article" date="2013" name="BMC Genomics">
        <title>The miniature genome of a carnivorous plant Genlisea aurea contains a low number of genes and short non-coding sequences.</title>
        <authorList>
            <person name="Leushkin E.V."/>
            <person name="Sutormin R.A."/>
            <person name="Nabieva E.R."/>
            <person name="Penin A.A."/>
            <person name="Kondrashov A.S."/>
            <person name="Logacheva M.D."/>
        </authorList>
    </citation>
    <scope>NUCLEOTIDE SEQUENCE [LARGE SCALE GENOMIC DNA]</scope>
</reference>
<dbReference type="InterPro" id="IPR027417">
    <property type="entry name" value="P-loop_NTPase"/>
</dbReference>
<dbReference type="EMBL" id="AUSU01003654">
    <property type="protein sequence ID" value="EPS66486.1"/>
    <property type="molecule type" value="Genomic_DNA"/>
</dbReference>
<keyword evidence="1" id="KW-0175">Coiled coil</keyword>
<proteinExistence type="predicted"/>
<gene>
    <name evidence="2" type="ORF">M569_08292</name>
</gene>
<dbReference type="Proteomes" id="UP000015453">
    <property type="component" value="Unassembled WGS sequence"/>
</dbReference>
<dbReference type="Gene3D" id="3.40.50.300">
    <property type="entry name" value="P-loop containing nucleotide triphosphate hydrolases"/>
    <property type="match status" value="1"/>
</dbReference>
<dbReference type="AlphaFoldDB" id="S8CNV5"/>
<sequence>MGSLEVLIDEDISERVVTTESDGSGLDQHGVMIWRVDDVMEDDMAEGFLGELDDYMEDINDRLTISRMVSDSVTRGMVTAVEQAAAEKIAAKDLELANSKKNIHSPELITIKYVGNYMRQLLNVAEKETAAFSQRSNAVMQSCSGSKFVELQQDFTASAKLEDMVMETVLSGFHQELYGHLLELNALFSGIDFENWLQKFDAIPSINNQLNAILKALYNPEAGLISHESHDFDPFRQKAVLNHPENGTLDLSNIHEVENYECQRLQHMSNEEIVSYFNTVITKMRRDHESAIHQKTEDYFSLKREYLKMAHRKDEESDQIRKKIQEIISKLEEFLLENQRFPVLKNSLESIGKLNQKLDSLLSENHHLKNCLTEKEDEIKSLLDEVSDLKGNAKKSRQHSSGDPKLTQDICEEAEVISVGNGDIEAFIMLELSRSVCTDVLKNAIGEFNGLYKDRLSDREVRYHLENEIQLEIEEKKKLKQELIELESTLKQMDKPMEDFLISFSKEREWFELASCDIHGMSEDLRRLKTLAAETNRDLELLRSKHLEALKKLETDKMTIHSLTSELDEMKKVSTQTRSERDVAFALVEEMRKKLLERDNERDSAKQVLQKAACGIRAMLGVFETRVSDEIDRCNSRLQDASYEVEAVSKIGDELRRRELMYKQVLERRCADLELAEAEVDLLGDQVDVLSCLLEKIYIGLKHYAPVLVHYSGIMEILELIRRELSGESFKVGLPNVGKSTLFNTLAKLSIPSENFSLSVPIEPNEARVNVAHEGQGLGNNFLSHICAVDGSKPFSPTHFYCEFNAVYGLFKSWEHSAPLKKGTPRM</sequence>
<protein>
    <recommendedName>
        <fullName evidence="4">G domain-containing protein</fullName>
    </recommendedName>
</protein>
<feature type="coiled-coil region" evidence="1">
    <location>
        <begin position="344"/>
        <end position="392"/>
    </location>
</feature>
<organism evidence="2 3">
    <name type="scientific">Genlisea aurea</name>
    <dbReference type="NCBI Taxonomy" id="192259"/>
    <lineage>
        <taxon>Eukaryota</taxon>
        <taxon>Viridiplantae</taxon>
        <taxon>Streptophyta</taxon>
        <taxon>Embryophyta</taxon>
        <taxon>Tracheophyta</taxon>
        <taxon>Spermatophyta</taxon>
        <taxon>Magnoliopsida</taxon>
        <taxon>eudicotyledons</taxon>
        <taxon>Gunneridae</taxon>
        <taxon>Pentapetalae</taxon>
        <taxon>asterids</taxon>
        <taxon>lamiids</taxon>
        <taxon>Lamiales</taxon>
        <taxon>Lentibulariaceae</taxon>
        <taxon>Genlisea</taxon>
    </lineage>
</organism>
<evidence type="ECO:0000313" key="2">
    <source>
        <dbReference type="EMBL" id="EPS66486.1"/>
    </source>
</evidence>
<dbReference type="PANTHER" id="PTHR33883">
    <property type="entry name" value="WPP DOMAIN-ASSOCIATED PROTEIN"/>
    <property type="match status" value="1"/>
</dbReference>
<evidence type="ECO:0008006" key="4">
    <source>
        <dbReference type="Google" id="ProtNLM"/>
    </source>
</evidence>
<evidence type="ECO:0000256" key="1">
    <source>
        <dbReference type="SAM" id="Coils"/>
    </source>
</evidence>
<dbReference type="SUPFAM" id="SSF52540">
    <property type="entry name" value="P-loop containing nucleoside triphosphate hydrolases"/>
    <property type="match status" value="1"/>
</dbReference>
<keyword evidence="3" id="KW-1185">Reference proteome</keyword>
<feature type="coiled-coil region" evidence="1">
    <location>
        <begin position="525"/>
        <end position="556"/>
    </location>
</feature>
<feature type="coiled-coil region" evidence="1">
    <location>
        <begin position="462"/>
        <end position="489"/>
    </location>
</feature>
<dbReference type="InterPro" id="IPR037490">
    <property type="entry name" value="WAP"/>
</dbReference>
<comment type="caution">
    <text evidence="2">The sequence shown here is derived from an EMBL/GenBank/DDBJ whole genome shotgun (WGS) entry which is preliminary data.</text>
</comment>
<dbReference type="PANTHER" id="PTHR33883:SF10">
    <property type="entry name" value="WPP DOMAIN-ASSOCIATED PROTEIN"/>
    <property type="match status" value="1"/>
</dbReference>
<name>S8CNV5_9LAMI</name>
<accession>S8CNV5</accession>
<evidence type="ECO:0000313" key="3">
    <source>
        <dbReference type="Proteomes" id="UP000015453"/>
    </source>
</evidence>
<dbReference type="OrthoDB" id="619142at2759"/>